<dbReference type="InterPro" id="IPR013022">
    <property type="entry name" value="Xyl_isomerase-like_TIM-brl"/>
</dbReference>
<gene>
    <name evidence="2" type="primary">nfo2</name>
    <name evidence="2" type="ORF">Mpt1_c14230</name>
</gene>
<feature type="domain" description="Xylose isomerase-like TIM barrel" evidence="1">
    <location>
        <begin position="21"/>
        <end position="251"/>
    </location>
</feature>
<dbReference type="PANTHER" id="PTHR21445">
    <property type="entry name" value="ENDONUCLEASE IV ENDODEOXYRIBONUCLEASE IV"/>
    <property type="match status" value="1"/>
</dbReference>
<evidence type="ECO:0000313" key="3">
    <source>
        <dbReference type="Proteomes" id="UP000030787"/>
    </source>
</evidence>
<dbReference type="OrthoDB" id="33250at2157"/>
<dbReference type="InterPro" id="IPR001719">
    <property type="entry name" value="AP_endonuc_2"/>
</dbReference>
<proteinExistence type="predicted"/>
<organism evidence="2 3">
    <name type="scientific">Candidatus Methanoplasma termitum</name>
    <dbReference type="NCBI Taxonomy" id="1577791"/>
    <lineage>
        <taxon>Archaea</taxon>
        <taxon>Methanobacteriati</taxon>
        <taxon>Thermoplasmatota</taxon>
        <taxon>Thermoplasmata</taxon>
        <taxon>Methanomassiliicoccales</taxon>
        <taxon>Methanomassiliicoccaceae</taxon>
        <taxon>Candidatus Methanoplasma</taxon>
    </lineage>
</organism>
<accession>A0A0A7LDX7</accession>
<dbReference type="GO" id="GO:0003906">
    <property type="term" value="F:DNA-(apurinic or apyrimidinic site) endonuclease activity"/>
    <property type="evidence" value="ECO:0007669"/>
    <property type="project" value="TreeGrafter"/>
</dbReference>
<dbReference type="GO" id="GO:0006284">
    <property type="term" value="P:base-excision repair"/>
    <property type="evidence" value="ECO:0007669"/>
    <property type="project" value="TreeGrafter"/>
</dbReference>
<dbReference type="GeneID" id="24819080"/>
<dbReference type="SUPFAM" id="SSF51658">
    <property type="entry name" value="Xylose isomerase-like"/>
    <property type="match status" value="1"/>
</dbReference>
<protein>
    <submittedName>
        <fullName evidence="2">Nfo2 protein</fullName>
        <ecNumber evidence="2">3.1.21.2</ecNumber>
    </submittedName>
</protein>
<dbReference type="EC" id="3.1.21.2" evidence="2"/>
<dbReference type="GO" id="GO:0003677">
    <property type="term" value="F:DNA binding"/>
    <property type="evidence" value="ECO:0007669"/>
    <property type="project" value="InterPro"/>
</dbReference>
<dbReference type="InterPro" id="IPR036237">
    <property type="entry name" value="Xyl_isomerase-like_sf"/>
</dbReference>
<dbReference type="SMART" id="SM00518">
    <property type="entry name" value="AP2Ec"/>
    <property type="match status" value="1"/>
</dbReference>
<dbReference type="GO" id="GO:0008833">
    <property type="term" value="F:deoxyribonuclease IV (phage-T4-induced) activity"/>
    <property type="evidence" value="ECO:0007669"/>
    <property type="project" value="UniProtKB-EC"/>
</dbReference>
<dbReference type="RefSeq" id="WP_048113454.1">
    <property type="nucleotide sequence ID" value="NZ_CP010070.1"/>
</dbReference>
<dbReference type="Pfam" id="PF01261">
    <property type="entry name" value="AP_endonuc_2"/>
    <property type="match status" value="1"/>
</dbReference>
<dbReference type="HOGENOM" id="CLU_068832_0_0_2"/>
<name>A0A0A7LDX7_9ARCH</name>
<keyword evidence="3" id="KW-1185">Reference proteome</keyword>
<evidence type="ECO:0000313" key="2">
    <source>
        <dbReference type="EMBL" id="AIZ57279.1"/>
    </source>
</evidence>
<dbReference type="AlphaFoldDB" id="A0A0A7LDX7"/>
<evidence type="ECO:0000259" key="1">
    <source>
        <dbReference type="Pfam" id="PF01261"/>
    </source>
</evidence>
<dbReference type="Gene3D" id="3.20.20.150">
    <property type="entry name" value="Divalent-metal-dependent TIM barrel enzymes"/>
    <property type="match status" value="1"/>
</dbReference>
<sequence>MRFGPAGYPSEGKTPEGSLKYTKGLGLDALEVEFVRGARISQERAEAVGKAAKDLDIRLSCHAPYFISFNSEEQETRNKSIDWVMDTVRAAHALGAYIIVIHAASYGRSPGTATASAIEGLAKCKEKMDDEGIRDVILGVETMGKKGQFGTLKEIAEVMKSVDGVRPVLDVAHVHARGVGCLKTKADMEKLVNEYFPLCGEIAHFHVSGIKYGDRGEISHLPLSSKEPDMQMLADVLKDSKQDCTFICESPLIAADAVVFRDMFPKYRIS</sequence>
<keyword evidence="2" id="KW-0378">Hydrolase</keyword>
<dbReference type="EMBL" id="CP010070">
    <property type="protein sequence ID" value="AIZ57279.1"/>
    <property type="molecule type" value="Genomic_DNA"/>
</dbReference>
<dbReference type="KEGG" id="mear:Mpt1_c14230"/>
<dbReference type="STRING" id="1577791.Mpt1_c14230"/>
<dbReference type="Proteomes" id="UP000030787">
    <property type="component" value="Chromosome"/>
</dbReference>
<dbReference type="GO" id="GO:0008081">
    <property type="term" value="F:phosphoric diester hydrolase activity"/>
    <property type="evidence" value="ECO:0007669"/>
    <property type="project" value="TreeGrafter"/>
</dbReference>
<dbReference type="PANTHER" id="PTHR21445:SF0">
    <property type="entry name" value="APURINIC-APYRIMIDINIC ENDONUCLEASE"/>
    <property type="match status" value="1"/>
</dbReference>
<dbReference type="GO" id="GO:0008270">
    <property type="term" value="F:zinc ion binding"/>
    <property type="evidence" value="ECO:0007669"/>
    <property type="project" value="InterPro"/>
</dbReference>
<reference evidence="2 3" key="1">
    <citation type="journal article" date="2014" name="Appl. Environ. Microbiol.">
        <title>Comparative Genome Analysis of 'Candidatus Methanoplasma termitum' Indicates a New Mode of Energy Metabolism in the Seventh Order of Methanogens.</title>
        <authorList>
            <person name="Lang K."/>
            <person name="Schuldes J."/>
            <person name="Klingl A."/>
            <person name="Poehlein A."/>
            <person name="Daniel R."/>
            <person name="Brune A."/>
        </authorList>
    </citation>
    <scope>NUCLEOTIDE SEQUENCE [LARGE SCALE GENOMIC DNA]</scope>
    <source>
        <strain evidence="3">Mpt1</strain>
    </source>
</reference>